<dbReference type="InterPro" id="IPR046558">
    <property type="entry name" value="DUF6712"/>
</dbReference>
<reference evidence="2" key="1">
    <citation type="journal article" date="2019" name="Int. J. Syst. Evol. Microbiol.">
        <title>The Global Catalogue of Microorganisms (GCM) 10K type strain sequencing project: providing services to taxonomists for standard genome sequencing and annotation.</title>
        <authorList>
            <consortium name="The Broad Institute Genomics Platform"/>
            <consortium name="The Broad Institute Genome Sequencing Center for Infectious Disease"/>
            <person name="Wu L."/>
            <person name="Ma J."/>
        </authorList>
    </citation>
    <scope>NUCLEOTIDE SEQUENCE [LARGE SCALE GENOMIC DNA]</scope>
    <source>
        <strain evidence="2">NBRC 103627</strain>
    </source>
</reference>
<accession>A0ABV8ZDG6</accession>
<dbReference type="RefSeq" id="WP_379797422.1">
    <property type="nucleotide sequence ID" value="NZ_JBHSFY010000005.1"/>
</dbReference>
<organism evidence="1 2">
    <name type="scientific">Flavobacterium chungangensis</name>
    <dbReference type="NCBI Taxonomy" id="2708132"/>
    <lineage>
        <taxon>Bacteria</taxon>
        <taxon>Pseudomonadati</taxon>
        <taxon>Bacteroidota</taxon>
        <taxon>Flavobacteriia</taxon>
        <taxon>Flavobacteriales</taxon>
        <taxon>Flavobacteriaceae</taxon>
        <taxon>Flavobacterium</taxon>
    </lineage>
</organism>
<gene>
    <name evidence="1" type="ORF">ACFO3N_10170</name>
</gene>
<keyword evidence="2" id="KW-1185">Reference proteome</keyword>
<name>A0ABV8ZDG6_9FLAO</name>
<dbReference type="Proteomes" id="UP001596003">
    <property type="component" value="Unassembled WGS sequence"/>
</dbReference>
<proteinExistence type="predicted"/>
<evidence type="ECO:0000313" key="2">
    <source>
        <dbReference type="Proteomes" id="UP001596003"/>
    </source>
</evidence>
<evidence type="ECO:0000313" key="1">
    <source>
        <dbReference type="EMBL" id="MFC4477426.1"/>
    </source>
</evidence>
<dbReference type="EMBL" id="JBHSFY010000005">
    <property type="protein sequence ID" value="MFC4477426.1"/>
    <property type="molecule type" value="Genomic_DNA"/>
</dbReference>
<dbReference type="Pfam" id="PF20459">
    <property type="entry name" value="DUF6712"/>
    <property type="match status" value="1"/>
</dbReference>
<protein>
    <submittedName>
        <fullName evidence="1">Uncharacterized protein</fullName>
    </submittedName>
</protein>
<sequence length="161" mass="18442">MNDILLINDADNTLFQITSLVGTTDFDKIRPSIWVAQNFEISRILGKNLYERILNDFSNDSLSGIYQEIYSNHVTKILIFAAVGDFIMKNSIMISNGGNFKHQATNAVVADSKETERISKYYRDMAAHCEQDFYKFMQGVNIPEYINKPSIDGGFNFNWVF</sequence>
<comment type="caution">
    <text evidence="1">The sequence shown here is derived from an EMBL/GenBank/DDBJ whole genome shotgun (WGS) entry which is preliminary data.</text>
</comment>